<keyword evidence="2" id="KW-0732">Signal</keyword>
<evidence type="ECO:0000256" key="4">
    <source>
        <dbReference type="ARBA" id="ARBA00023139"/>
    </source>
</evidence>
<evidence type="ECO:0000313" key="7">
    <source>
        <dbReference type="Proteomes" id="UP000182983"/>
    </source>
</evidence>
<keyword evidence="5" id="KW-0449">Lipoprotein</keyword>
<dbReference type="InterPro" id="IPR008874">
    <property type="entry name" value="TraT_complement-R"/>
</dbReference>
<keyword evidence="7" id="KW-1185">Reference proteome</keyword>
<dbReference type="OrthoDB" id="5451669at2"/>
<organism evidence="6 7">
    <name type="scientific">Magnetospirillum fulvum</name>
    <name type="common">Rhodospirillum fulvum</name>
    <dbReference type="NCBI Taxonomy" id="1082"/>
    <lineage>
        <taxon>Bacteria</taxon>
        <taxon>Pseudomonadati</taxon>
        <taxon>Pseudomonadota</taxon>
        <taxon>Alphaproteobacteria</taxon>
        <taxon>Rhodospirillales</taxon>
        <taxon>Rhodospirillaceae</taxon>
        <taxon>Magnetospirillum</taxon>
    </lineage>
</organism>
<evidence type="ECO:0000256" key="5">
    <source>
        <dbReference type="ARBA" id="ARBA00023288"/>
    </source>
</evidence>
<dbReference type="AlphaFoldDB" id="A0A1H6IMG2"/>
<proteinExistence type="predicted"/>
<dbReference type="Pfam" id="PF05818">
    <property type="entry name" value="TraT"/>
    <property type="match status" value="1"/>
</dbReference>
<accession>A0A1H6IMG2</accession>
<dbReference type="EMBL" id="FNWO01000011">
    <property type="protein sequence ID" value="SEH49849.1"/>
    <property type="molecule type" value="Genomic_DNA"/>
</dbReference>
<dbReference type="PROSITE" id="PS51257">
    <property type="entry name" value="PROKAR_LIPOPROTEIN"/>
    <property type="match status" value="1"/>
</dbReference>
<dbReference type="GO" id="GO:0009279">
    <property type="term" value="C:cell outer membrane"/>
    <property type="evidence" value="ECO:0007669"/>
    <property type="project" value="UniProtKB-SubCell"/>
</dbReference>
<dbReference type="RefSeq" id="WP_074769335.1">
    <property type="nucleotide sequence ID" value="NZ_FNWO01000011.1"/>
</dbReference>
<dbReference type="Proteomes" id="UP000182983">
    <property type="component" value="Unassembled WGS sequence"/>
</dbReference>
<gene>
    <name evidence="6" type="ORF">SAMN04244559_02650</name>
</gene>
<evidence type="ECO:0000256" key="2">
    <source>
        <dbReference type="ARBA" id="ARBA00022729"/>
    </source>
</evidence>
<protein>
    <submittedName>
        <fullName evidence="6">TraT complement resistance protein</fullName>
    </submittedName>
</protein>
<keyword evidence="3" id="KW-0472">Membrane</keyword>
<keyword evidence="4" id="KW-0564">Palmitate</keyword>
<sequence>MRFDRRHFLAAGMAALTTACQRPNQGDMVVDSKTDRMYGMRSDGSIFTDPTMFPNRRLKLSLRNMSGDPAWDMDSTRERLLQGYVDKGYERSDGSDFGLKIDLNVVRSQQFDRDMIAQFGFLGATAGAAAGAGTGGAYNGPGGMTGGAGIGLAAGVSLGTLIGYFTVDSIYVVVTEAIFAVRRNAAKPRRVVTFDGSPRIEEWEESGYGSFHRVHRVTIANYGGGRFVTQAEIAGDIRDRQIRSLISLI</sequence>
<evidence type="ECO:0000313" key="6">
    <source>
        <dbReference type="EMBL" id="SEH49849.1"/>
    </source>
</evidence>
<reference evidence="7" key="1">
    <citation type="submission" date="2016-10" db="EMBL/GenBank/DDBJ databases">
        <authorList>
            <person name="Varghese N."/>
            <person name="Submissions S."/>
        </authorList>
    </citation>
    <scope>NUCLEOTIDE SEQUENCE [LARGE SCALE GENOMIC DNA]</scope>
    <source>
        <strain evidence="7">DSM 13234</strain>
    </source>
</reference>
<comment type="subcellular location">
    <subcellularLocation>
        <location evidence="1">Cell outer membrane</location>
        <topology evidence="1">Lipid-anchor</topology>
    </subcellularLocation>
</comment>
<evidence type="ECO:0000256" key="3">
    <source>
        <dbReference type="ARBA" id="ARBA00023136"/>
    </source>
</evidence>
<name>A0A1H6IMG2_MAGFU</name>
<evidence type="ECO:0000256" key="1">
    <source>
        <dbReference type="ARBA" id="ARBA00004459"/>
    </source>
</evidence>